<comment type="caution">
    <text evidence="3">The sequence shown here is derived from an EMBL/GenBank/DDBJ whole genome shotgun (WGS) entry which is preliminary data.</text>
</comment>
<feature type="transmembrane region" description="Helical" evidence="2">
    <location>
        <begin position="154"/>
        <end position="180"/>
    </location>
</feature>
<name>A0ABR9PCI2_9ACTN</name>
<protein>
    <submittedName>
        <fullName evidence="3">Uncharacterized protein</fullName>
    </submittedName>
</protein>
<feature type="transmembrane region" description="Helical" evidence="2">
    <location>
        <begin position="126"/>
        <end position="148"/>
    </location>
</feature>
<organism evidence="3 4">
    <name type="scientific">Nocardiopsis coralli</name>
    <dbReference type="NCBI Taxonomy" id="2772213"/>
    <lineage>
        <taxon>Bacteria</taxon>
        <taxon>Bacillati</taxon>
        <taxon>Actinomycetota</taxon>
        <taxon>Actinomycetes</taxon>
        <taxon>Streptosporangiales</taxon>
        <taxon>Nocardiopsidaceae</taxon>
        <taxon>Nocardiopsis</taxon>
    </lineage>
</organism>
<keyword evidence="4" id="KW-1185">Reference proteome</keyword>
<accession>A0ABR9PCI2</accession>
<feature type="transmembrane region" description="Helical" evidence="2">
    <location>
        <begin position="330"/>
        <end position="350"/>
    </location>
</feature>
<feature type="transmembrane region" description="Helical" evidence="2">
    <location>
        <begin position="74"/>
        <end position="105"/>
    </location>
</feature>
<feature type="transmembrane region" description="Helical" evidence="2">
    <location>
        <begin position="201"/>
        <end position="219"/>
    </location>
</feature>
<evidence type="ECO:0000313" key="3">
    <source>
        <dbReference type="EMBL" id="MBE3001543.1"/>
    </source>
</evidence>
<keyword evidence="2" id="KW-1133">Transmembrane helix</keyword>
<dbReference type="EMBL" id="JADBGI010000026">
    <property type="protein sequence ID" value="MBE3001543.1"/>
    <property type="molecule type" value="Genomic_DNA"/>
</dbReference>
<dbReference type="Proteomes" id="UP000806528">
    <property type="component" value="Unassembled WGS sequence"/>
</dbReference>
<gene>
    <name evidence="3" type="ORF">IDM40_23030</name>
</gene>
<feature type="transmembrane region" description="Helical" evidence="2">
    <location>
        <begin position="30"/>
        <end position="54"/>
    </location>
</feature>
<keyword evidence="2" id="KW-0812">Transmembrane</keyword>
<evidence type="ECO:0000313" key="4">
    <source>
        <dbReference type="Proteomes" id="UP000806528"/>
    </source>
</evidence>
<feature type="region of interest" description="Disordered" evidence="1">
    <location>
        <begin position="647"/>
        <end position="666"/>
    </location>
</feature>
<feature type="transmembrane region" description="Helical" evidence="2">
    <location>
        <begin position="239"/>
        <end position="262"/>
    </location>
</feature>
<feature type="region of interest" description="Disordered" evidence="1">
    <location>
        <begin position="721"/>
        <end position="750"/>
    </location>
</feature>
<keyword evidence="2" id="KW-0472">Membrane</keyword>
<proteinExistence type="predicted"/>
<dbReference type="RefSeq" id="WP_193124142.1">
    <property type="nucleotide sequence ID" value="NZ_JADBGI010000026.1"/>
</dbReference>
<feature type="region of interest" description="Disordered" evidence="1">
    <location>
        <begin position="599"/>
        <end position="620"/>
    </location>
</feature>
<feature type="region of interest" description="Disordered" evidence="1">
    <location>
        <begin position="279"/>
        <end position="298"/>
    </location>
</feature>
<evidence type="ECO:0000256" key="1">
    <source>
        <dbReference type="SAM" id="MobiDB-lite"/>
    </source>
</evidence>
<evidence type="ECO:0000256" key="2">
    <source>
        <dbReference type="SAM" id="Phobius"/>
    </source>
</evidence>
<reference evidence="3 4" key="1">
    <citation type="submission" date="2020-09" db="EMBL/GenBank/DDBJ databases">
        <title>Diversity and distribution of actinomycetes associated with coral in the coast of Hainan.</title>
        <authorList>
            <person name="Li F."/>
        </authorList>
    </citation>
    <scope>NUCLEOTIDE SEQUENCE [LARGE SCALE GENOMIC DNA]</scope>
    <source>
        <strain evidence="3 4">HNM0947</strain>
    </source>
</reference>
<sequence>MNHPAPDTHDSWWELALAVPRSYPRALVPLMVAAVLPLAPLVLLSAPLSVWTTGRAAHVNGVLEPALAPLPDQFAILAGLLLLLALAVTPVAAGAGVLIAATTLLGRRLGVRDAWRHALRRYGTGAVWLLFTLTLLALVIAGAAFALALEWPPLVVGLLSVPLFVFLWTPVLVMLPVALLEGRGPWRSLARAWLMGRTRRRLHLACAAIAVGLGYPLGAGLDLLLSATPLVEGGAAVGAVKLLAWLGLAPLLLLVVSAPAAFHGNFPLWNDRDVTHRRVRDPGSGLPTGTIVRENPDGRTLGDLPSLDLARARAHLPEPGERRPVRRTTAVLVGAALVLPPLAAPVAVAAGPVDPPELTAAPSTLTTGSEPLITGMAEDGGVEFSTVGDRGMGHVVCDPECTPSGEVSGDQDHSVMGPSPLVEVADGYARTAWHDGRPFDGPDDPSEDSGLYLFVCENAEDCLEGAADGAGTQLRPFGENTYDARSAVAPLGDGLVVVSHSGFQEKKDPTAEDGDLGGLRAHVCEDLECSDPSVVEFPDEVSTESYHARDHRIDVVPAGDGFAATLTDNAFGTVTVHSCTDPGCTDPEVTEVLGEQFAARTDDGPPPRTGTTLREGPDGTPVIVLRHPLTGTVQVVDCQDTACTDRTEKTVTGPGWARPEPGVDQDSEGRLQILTYDYADLRMVLLSCVESGCAEVERTPLVGFEGSPDRSTLVMDELDRPHILWNTPPSRQPDEDEEDDDPIARDRPPELEHLRCAEPWCGADL</sequence>